<feature type="compositionally biased region" description="Acidic residues" evidence="1">
    <location>
        <begin position="112"/>
        <end position="123"/>
    </location>
</feature>
<name>A0A8H3FW57_9LECA</name>
<evidence type="ECO:0000313" key="3">
    <source>
        <dbReference type="Proteomes" id="UP000664521"/>
    </source>
</evidence>
<dbReference type="Proteomes" id="UP000664521">
    <property type="component" value="Unassembled WGS sequence"/>
</dbReference>
<comment type="caution">
    <text evidence="2">The sequence shown here is derived from an EMBL/GenBank/DDBJ whole genome shotgun (WGS) entry which is preliminary data.</text>
</comment>
<dbReference type="OrthoDB" id="5316527at2759"/>
<feature type="region of interest" description="Disordered" evidence="1">
    <location>
        <begin position="296"/>
        <end position="335"/>
    </location>
</feature>
<gene>
    <name evidence="2" type="ORF">HETSPECPRED_007814</name>
</gene>
<feature type="region of interest" description="Disordered" evidence="1">
    <location>
        <begin position="94"/>
        <end position="123"/>
    </location>
</feature>
<keyword evidence="3" id="KW-1185">Reference proteome</keyword>
<dbReference type="AlphaFoldDB" id="A0A8H3FW57"/>
<evidence type="ECO:0000313" key="2">
    <source>
        <dbReference type="EMBL" id="CAF9931155.1"/>
    </source>
</evidence>
<dbReference type="EMBL" id="CAJPDS010000058">
    <property type="protein sequence ID" value="CAF9931155.1"/>
    <property type="molecule type" value="Genomic_DNA"/>
</dbReference>
<organism evidence="2 3">
    <name type="scientific">Heterodermia speciosa</name>
    <dbReference type="NCBI Taxonomy" id="116794"/>
    <lineage>
        <taxon>Eukaryota</taxon>
        <taxon>Fungi</taxon>
        <taxon>Dikarya</taxon>
        <taxon>Ascomycota</taxon>
        <taxon>Pezizomycotina</taxon>
        <taxon>Lecanoromycetes</taxon>
        <taxon>OSLEUM clade</taxon>
        <taxon>Lecanoromycetidae</taxon>
        <taxon>Caliciales</taxon>
        <taxon>Physciaceae</taxon>
        <taxon>Heterodermia</taxon>
    </lineage>
</organism>
<feature type="compositionally biased region" description="Basic and acidic residues" evidence="1">
    <location>
        <begin position="100"/>
        <end position="111"/>
    </location>
</feature>
<reference evidence="2" key="1">
    <citation type="submission" date="2021-03" db="EMBL/GenBank/DDBJ databases">
        <authorList>
            <person name="Tagirdzhanova G."/>
        </authorList>
    </citation>
    <scope>NUCLEOTIDE SEQUENCE</scope>
</reference>
<evidence type="ECO:0000256" key="1">
    <source>
        <dbReference type="SAM" id="MobiDB-lite"/>
    </source>
</evidence>
<accession>A0A8H3FW57</accession>
<protein>
    <submittedName>
        <fullName evidence="2">Uncharacterized protein</fullName>
    </submittedName>
</protein>
<proteinExistence type="predicted"/>
<sequence>MFKPPRAFSTLRAFSTCSRVRSSFWPSLLNHDGNVRLQRVHLKDSRTKKASKRIFLHASLMMLFWIFLLDTPGINTPWKKAAAEEKAAAERAAKRLAKVKPQESENSKDIEAENAEEEDVDIPEEMPEDALFIPLWFARKKPKTFYKSTDPEWLSFVDFSKDRKRSQFIRNELAGLIGRHMSSLKEMQSKLGQPIQTRKFWLDIDFPDGPPPEYERTGLEIADDYIALTTRPVDAIDVSRVKASLWPLPVAVSLWSSYSTLWSLQLARAKGLLGIKSGEQVPGASATKMLDVHKFTEGEEDETSQSNASFEEGEETTNSESAPPPTPPSKAVSAVDLSKMSAAEQRLYKLGLRGAMQDLGTALHVFQHSLIRTWKMPQVPPERGSIMISGLVELVGSKATCVIDVRAAYHPKENRWVGVGIGVRRMQAKKQSPKGGS</sequence>